<dbReference type="PANTHER" id="PTHR48153:SF4">
    <property type="entry name" value="UBIQUITIN CARBOXYL-TERMINAL HYDROLASE MUG105"/>
    <property type="match status" value="1"/>
</dbReference>
<name>A0A8J6CWF8_9ROSI</name>
<organism evidence="3 4">
    <name type="scientific">Gossypium anomalum</name>
    <dbReference type="NCBI Taxonomy" id="47600"/>
    <lineage>
        <taxon>Eukaryota</taxon>
        <taxon>Viridiplantae</taxon>
        <taxon>Streptophyta</taxon>
        <taxon>Embryophyta</taxon>
        <taxon>Tracheophyta</taxon>
        <taxon>Spermatophyta</taxon>
        <taxon>Magnoliopsida</taxon>
        <taxon>eudicotyledons</taxon>
        <taxon>Gunneridae</taxon>
        <taxon>Pentapetalae</taxon>
        <taxon>rosids</taxon>
        <taxon>malvids</taxon>
        <taxon>Malvales</taxon>
        <taxon>Malvaceae</taxon>
        <taxon>Malvoideae</taxon>
        <taxon>Gossypium</taxon>
    </lineage>
</organism>
<proteinExistence type="predicted"/>
<gene>
    <name evidence="3" type="ORF">CXB51_019392</name>
</gene>
<comment type="caution">
    <text evidence="3">The sequence shown here is derived from an EMBL/GenBank/DDBJ whole genome shotgun (WGS) entry which is preliminary data.</text>
</comment>
<dbReference type="EMBL" id="JAHUZN010000008">
    <property type="protein sequence ID" value="KAG8486006.1"/>
    <property type="molecule type" value="Genomic_DNA"/>
</dbReference>
<dbReference type="OrthoDB" id="288987at2759"/>
<dbReference type="Gene3D" id="3.90.70.130">
    <property type="match status" value="1"/>
</dbReference>
<keyword evidence="4" id="KW-1185">Reference proteome</keyword>
<dbReference type="Pfam" id="PF07910">
    <property type="entry name" value="Peptidase_C78"/>
    <property type="match status" value="1"/>
</dbReference>
<sequence length="480" mass="53729">MATSGDGGSGQMAGVGWSQMVSQSVGVGLTEMICMGELNKWDSDLVIRKTFDDRKIQIFNETLERNKHANSHFEDEDKKANDMELGNQIQIASSSGSTDVVSISSLIGLQTRSNFYHVKDGLISLLRNCLELEARHNSSVTILSGYVDHFQSLPSVDVGWGCGWRNIQMLSSHLLTHRKEARKVLFGESGFVPDIAFLQRWLEIAWESGFDPPGAQHFNCKIYGTNHRIGTTECASLFRSFGLRARVVDFGPKESELLYLSVPGSTLGQPVKQRNAVRVSGPMDKYVHRQQGLNKGRHFCHSLHNGKSDNSKGKSEGPQVLIDWVWNYFSDKGLTISGSSQVVVSDRAPLYFQHDGHSRTIIGIQVKHQKNGTNQFNLLILDPSDVSTTHGTVALERSLKTNVGWQKLIKRGVHTLKKPQYQLCYIDPGIASGEELNELKTINSIFFELLFWSVAIPWPLAFFHLQLGNSFSEQYIFVIR</sequence>
<protein>
    <recommendedName>
        <fullName evidence="2">UFSP1/2/DUB catalytic domain-containing protein</fullName>
    </recommendedName>
</protein>
<evidence type="ECO:0000259" key="2">
    <source>
        <dbReference type="Pfam" id="PF07910"/>
    </source>
</evidence>
<dbReference type="PANTHER" id="PTHR48153">
    <property type="entry name" value="UFM1-SPECIFIC PROTEASE 2"/>
    <property type="match status" value="1"/>
</dbReference>
<evidence type="ECO:0000256" key="1">
    <source>
        <dbReference type="ARBA" id="ARBA00022801"/>
    </source>
</evidence>
<evidence type="ECO:0000313" key="4">
    <source>
        <dbReference type="Proteomes" id="UP000701853"/>
    </source>
</evidence>
<dbReference type="GO" id="GO:0019783">
    <property type="term" value="F:ubiquitin-like protein peptidase activity"/>
    <property type="evidence" value="ECO:0007669"/>
    <property type="project" value="TreeGrafter"/>
</dbReference>
<dbReference type="InterPro" id="IPR012462">
    <property type="entry name" value="UFSP1/2_DUB_cat"/>
</dbReference>
<reference evidence="3 4" key="1">
    <citation type="journal article" date="2021" name="bioRxiv">
        <title>The Gossypium anomalum genome as a resource for cotton improvement and evolutionary analysis of hybrid incompatibility.</title>
        <authorList>
            <person name="Grover C.E."/>
            <person name="Yuan D."/>
            <person name="Arick M.A."/>
            <person name="Miller E.R."/>
            <person name="Hu G."/>
            <person name="Peterson D.G."/>
            <person name="Wendel J.F."/>
            <person name="Udall J.A."/>
        </authorList>
    </citation>
    <scope>NUCLEOTIDE SEQUENCE [LARGE SCALE GENOMIC DNA]</scope>
    <source>
        <strain evidence="3">JFW-Udall</strain>
        <tissue evidence="3">Leaf</tissue>
    </source>
</reference>
<dbReference type="Proteomes" id="UP000701853">
    <property type="component" value="Chromosome 8"/>
</dbReference>
<feature type="domain" description="UFSP1/2/DUB catalytic" evidence="2">
    <location>
        <begin position="138"/>
        <end position="424"/>
    </location>
</feature>
<accession>A0A8J6CWF8</accession>
<evidence type="ECO:0000313" key="3">
    <source>
        <dbReference type="EMBL" id="KAG8486006.1"/>
    </source>
</evidence>
<dbReference type="AlphaFoldDB" id="A0A8J6CWF8"/>
<keyword evidence="1" id="KW-0378">Hydrolase</keyword>